<evidence type="ECO:0000256" key="2">
    <source>
        <dbReference type="ARBA" id="ARBA00004496"/>
    </source>
</evidence>
<dbReference type="InterPro" id="IPR029058">
    <property type="entry name" value="AB_hydrolase_fold"/>
</dbReference>
<feature type="active site" description="Nucleophile" evidence="9">
    <location>
        <position position="134"/>
    </location>
</feature>
<keyword evidence="14" id="KW-1185">Reference proteome</keyword>
<evidence type="ECO:0000259" key="12">
    <source>
        <dbReference type="Pfam" id="PF00561"/>
    </source>
</evidence>
<keyword evidence="5 8" id="KW-0963">Cytoplasm</keyword>
<dbReference type="PANTHER" id="PTHR43722">
    <property type="entry name" value="PROLINE IMINOPEPTIDASE"/>
    <property type="match status" value="1"/>
</dbReference>
<gene>
    <name evidence="13" type="ORF">DFQ14_12243</name>
</gene>
<evidence type="ECO:0000256" key="9">
    <source>
        <dbReference type="PIRSR" id="PIRSR006431-1"/>
    </source>
</evidence>
<evidence type="ECO:0000256" key="10">
    <source>
        <dbReference type="RuleBase" id="RU003421"/>
    </source>
</evidence>
<dbReference type="EC" id="3.4.11.5" evidence="8 10"/>
<dbReference type="PIRSF" id="PIRSF006431">
    <property type="entry name" value="Pept_S33"/>
    <property type="match status" value="1"/>
</dbReference>
<keyword evidence="4 8" id="KW-0031">Aminopeptidase</keyword>
<keyword evidence="6 8" id="KW-0645">Protease</keyword>
<dbReference type="GO" id="GO:0005737">
    <property type="term" value="C:cytoplasm"/>
    <property type="evidence" value="ECO:0007669"/>
    <property type="project" value="UniProtKB-SubCell"/>
</dbReference>
<feature type="region of interest" description="Disordered" evidence="11">
    <location>
        <begin position="1"/>
        <end position="26"/>
    </location>
</feature>
<comment type="caution">
    <text evidence="13">The sequence shown here is derived from an EMBL/GenBank/DDBJ whole genome shotgun (WGS) entry which is preliminary data.</text>
</comment>
<evidence type="ECO:0000256" key="8">
    <source>
        <dbReference type="PIRNR" id="PIRNR006431"/>
    </source>
</evidence>
<dbReference type="PRINTS" id="PR00111">
    <property type="entry name" value="ABHYDROLASE"/>
</dbReference>
<feature type="active site" description="Proton donor" evidence="9">
    <location>
        <position position="317"/>
    </location>
</feature>
<dbReference type="PRINTS" id="PR00793">
    <property type="entry name" value="PROAMNOPTASE"/>
</dbReference>
<evidence type="ECO:0000256" key="1">
    <source>
        <dbReference type="ARBA" id="ARBA00001585"/>
    </source>
</evidence>
<evidence type="ECO:0000256" key="5">
    <source>
        <dbReference type="ARBA" id="ARBA00022490"/>
    </source>
</evidence>
<evidence type="ECO:0000256" key="11">
    <source>
        <dbReference type="SAM" id="MobiDB-lite"/>
    </source>
</evidence>
<dbReference type="Gene3D" id="3.40.50.1820">
    <property type="entry name" value="alpha/beta hydrolase"/>
    <property type="match status" value="1"/>
</dbReference>
<feature type="active site" evidence="9">
    <location>
        <position position="289"/>
    </location>
</feature>
<dbReference type="AlphaFoldDB" id="A0A368VBI2"/>
<evidence type="ECO:0000313" key="14">
    <source>
        <dbReference type="Proteomes" id="UP000253495"/>
    </source>
</evidence>
<comment type="catalytic activity">
    <reaction evidence="1 8 10">
        <text>Release of N-terminal proline from a peptide.</text>
        <dbReference type="EC" id="3.4.11.5"/>
    </reaction>
</comment>
<organism evidence="13 14">
    <name type="scientific">Halopolyspora algeriensis</name>
    <dbReference type="NCBI Taxonomy" id="1500506"/>
    <lineage>
        <taxon>Bacteria</taxon>
        <taxon>Bacillati</taxon>
        <taxon>Actinomycetota</taxon>
        <taxon>Actinomycetes</taxon>
        <taxon>Actinomycetes incertae sedis</taxon>
        <taxon>Halopolyspora</taxon>
    </lineage>
</organism>
<evidence type="ECO:0000256" key="6">
    <source>
        <dbReference type="ARBA" id="ARBA00022670"/>
    </source>
</evidence>
<feature type="compositionally biased region" description="Low complexity" evidence="11">
    <location>
        <begin position="1"/>
        <end position="14"/>
    </location>
</feature>
<comment type="similarity">
    <text evidence="3 8 10">Belongs to the peptidase S33 family.</text>
</comment>
<accession>A0A368VBI2</accession>
<evidence type="ECO:0000313" key="13">
    <source>
        <dbReference type="EMBL" id="RCW38498.1"/>
    </source>
</evidence>
<evidence type="ECO:0000256" key="4">
    <source>
        <dbReference type="ARBA" id="ARBA00022438"/>
    </source>
</evidence>
<dbReference type="GO" id="GO:0006508">
    <property type="term" value="P:proteolysis"/>
    <property type="evidence" value="ECO:0007669"/>
    <property type="project" value="UniProtKB-KW"/>
</dbReference>
<evidence type="ECO:0000256" key="3">
    <source>
        <dbReference type="ARBA" id="ARBA00010088"/>
    </source>
</evidence>
<dbReference type="EMBL" id="QPJC01000022">
    <property type="protein sequence ID" value="RCW38498.1"/>
    <property type="molecule type" value="Genomic_DNA"/>
</dbReference>
<dbReference type="NCBIfam" id="TIGR01249">
    <property type="entry name" value="pro_imino_pep_1"/>
    <property type="match status" value="1"/>
</dbReference>
<keyword evidence="7 8" id="KW-0378">Hydrolase</keyword>
<dbReference type="GO" id="GO:0004177">
    <property type="term" value="F:aminopeptidase activity"/>
    <property type="evidence" value="ECO:0007669"/>
    <property type="project" value="UniProtKB-UniRule"/>
</dbReference>
<dbReference type="InterPro" id="IPR005944">
    <property type="entry name" value="Pro_iminopeptidase"/>
</dbReference>
<dbReference type="InterPro" id="IPR002410">
    <property type="entry name" value="Peptidase_S33"/>
</dbReference>
<name>A0A368VBI2_9ACTN</name>
<sequence>MWSGSSARSAGSGRCDNVPMGERYPAVEPDEHGMLEVGDGQELYWEIVGNPAGVPAVFLHGGPGSGCTAGTRRYFDPQAFRAVLFDQRGAGRSRPLAGDVGADLSTNTTAHLVEDMERLRDHLGIERWVVVGVSWGVTLGLVYAQRHPDRVRSMVLAGVTAGTKREIDWITQDMGRVFPQQWERFVSCVPERERGGDLCAAYAAMLADDDPQVRERAAREWCAWEDTHVSLMPGWAPNPRYADATFRLTFARLVTHYWSNGCFLDDDEILHNMHLLEEIPAVLIHGRYDISGPLETAWRLHRAWPSSTLVVLDDAGHGGETFLDQLIASLDSLRTSS</sequence>
<dbReference type="Pfam" id="PF00561">
    <property type="entry name" value="Abhydrolase_1"/>
    <property type="match status" value="1"/>
</dbReference>
<proteinExistence type="inferred from homology"/>
<reference evidence="13 14" key="1">
    <citation type="submission" date="2018-07" db="EMBL/GenBank/DDBJ databases">
        <title>Genomic Encyclopedia of Type Strains, Phase III (KMG-III): the genomes of soil and plant-associated and newly described type strains.</title>
        <authorList>
            <person name="Whitman W."/>
        </authorList>
    </citation>
    <scope>NUCLEOTIDE SEQUENCE [LARGE SCALE GENOMIC DNA]</scope>
    <source>
        <strain evidence="13 14">CECT 8575</strain>
    </source>
</reference>
<protein>
    <recommendedName>
        <fullName evidence="8 10">Proline iminopeptidase</fullName>
        <shortName evidence="8">PIP</shortName>
        <ecNumber evidence="8 10">3.4.11.5</ecNumber>
    </recommendedName>
    <alternativeName>
        <fullName evidence="8">Prolyl aminopeptidase</fullName>
    </alternativeName>
</protein>
<dbReference type="Proteomes" id="UP000253495">
    <property type="component" value="Unassembled WGS sequence"/>
</dbReference>
<evidence type="ECO:0000256" key="7">
    <source>
        <dbReference type="ARBA" id="ARBA00022801"/>
    </source>
</evidence>
<feature type="domain" description="AB hydrolase-1" evidence="12">
    <location>
        <begin position="57"/>
        <end position="317"/>
    </location>
</feature>
<comment type="subcellular location">
    <subcellularLocation>
        <location evidence="2 8">Cytoplasm</location>
    </subcellularLocation>
</comment>
<dbReference type="InterPro" id="IPR000073">
    <property type="entry name" value="AB_hydrolase_1"/>
</dbReference>
<dbReference type="PANTHER" id="PTHR43722:SF1">
    <property type="entry name" value="PROLINE IMINOPEPTIDASE"/>
    <property type="match status" value="1"/>
</dbReference>
<dbReference type="SUPFAM" id="SSF53474">
    <property type="entry name" value="alpha/beta-Hydrolases"/>
    <property type="match status" value="1"/>
</dbReference>